<dbReference type="AlphaFoldDB" id="A0AAV7WU57"/>
<evidence type="ECO:0000313" key="2">
    <source>
        <dbReference type="EMBL" id="KAJ1216839.1"/>
    </source>
</evidence>
<keyword evidence="3" id="KW-1185">Reference proteome</keyword>
<evidence type="ECO:0000313" key="3">
    <source>
        <dbReference type="Proteomes" id="UP001066276"/>
    </source>
</evidence>
<organism evidence="2 3">
    <name type="scientific">Pleurodeles waltl</name>
    <name type="common">Iberian ribbed newt</name>
    <dbReference type="NCBI Taxonomy" id="8319"/>
    <lineage>
        <taxon>Eukaryota</taxon>
        <taxon>Metazoa</taxon>
        <taxon>Chordata</taxon>
        <taxon>Craniata</taxon>
        <taxon>Vertebrata</taxon>
        <taxon>Euteleostomi</taxon>
        <taxon>Amphibia</taxon>
        <taxon>Batrachia</taxon>
        <taxon>Caudata</taxon>
        <taxon>Salamandroidea</taxon>
        <taxon>Salamandridae</taxon>
        <taxon>Pleurodelinae</taxon>
        <taxon>Pleurodeles</taxon>
    </lineage>
</organism>
<gene>
    <name evidence="2" type="ORF">NDU88_004438</name>
</gene>
<feature type="region of interest" description="Disordered" evidence="1">
    <location>
        <begin position="1"/>
        <end position="76"/>
    </location>
</feature>
<comment type="caution">
    <text evidence="2">The sequence shown here is derived from an EMBL/GenBank/DDBJ whole genome shotgun (WGS) entry which is preliminary data.</text>
</comment>
<reference evidence="2" key="1">
    <citation type="journal article" date="2022" name="bioRxiv">
        <title>Sequencing and chromosome-scale assembly of the giantPleurodeles waltlgenome.</title>
        <authorList>
            <person name="Brown T."/>
            <person name="Elewa A."/>
            <person name="Iarovenko S."/>
            <person name="Subramanian E."/>
            <person name="Araus A.J."/>
            <person name="Petzold A."/>
            <person name="Susuki M."/>
            <person name="Suzuki K.-i.T."/>
            <person name="Hayashi T."/>
            <person name="Toyoda A."/>
            <person name="Oliveira C."/>
            <person name="Osipova E."/>
            <person name="Leigh N.D."/>
            <person name="Simon A."/>
            <person name="Yun M.H."/>
        </authorList>
    </citation>
    <scope>NUCLEOTIDE SEQUENCE</scope>
    <source>
        <strain evidence="2">20211129_DDA</strain>
        <tissue evidence="2">Liver</tissue>
    </source>
</reference>
<proteinExistence type="predicted"/>
<name>A0AAV7WU57_PLEWA</name>
<protein>
    <submittedName>
        <fullName evidence="2">Uncharacterized protein</fullName>
    </submittedName>
</protein>
<sequence>MDGDEKGAGCYPEEEEEDVALGAPIASGCGQGPVRAQGQHHPGVAWSGPKEPSSGEPEEPDGRSEKYKLSPNPTPHQRLSDLLQRKFLMMCLFRYVFSFLSSSCCSL</sequence>
<evidence type="ECO:0000256" key="1">
    <source>
        <dbReference type="SAM" id="MobiDB-lite"/>
    </source>
</evidence>
<accession>A0AAV7WU57</accession>
<dbReference type="Proteomes" id="UP001066276">
    <property type="component" value="Chromosome 1_1"/>
</dbReference>
<dbReference type="PROSITE" id="PS51257">
    <property type="entry name" value="PROKAR_LIPOPROTEIN"/>
    <property type="match status" value="1"/>
</dbReference>
<dbReference type="EMBL" id="JANPWB010000001">
    <property type="protein sequence ID" value="KAJ1216839.1"/>
    <property type="molecule type" value="Genomic_DNA"/>
</dbReference>